<dbReference type="PROSITE" id="PS51257">
    <property type="entry name" value="PROKAR_LIPOPROTEIN"/>
    <property type="match status" value="1"/>
</dbReference>
<proteinExistence type="predicted"/>
<protein>
    <recommendedName>
        <fullName evidence="3">Secreted protein</fullName>
    </recommendedName>
</protein>
<dbReference type="VEuPathDB" id="CryptoDB:Cvel_19132"/>
<dbReference type="AlphaFoldDB" id="A0A0G4FWI0"/>
<evidence type="ECO:0000256" key="1">
    <source>
        <dbReference type="SAM" id="SignalP"/>
    </source>
</evidence>
<dbReference type="EMBL" id="CDMZ01000691">
    <property type="protein sequence ID" value="CEM19578.1"/>
    <property type="molecule type" value="Genomic_DNA"/>
</dbReference>
<evidence type="ECO:0008006" key="3">
    <source>
        <dbReference type="Google" id="ProtNLM"/>
    </source>
</evidence>
<sequence>MRFATAIVALTGLACVSARQEHRVSRHITAGPAFLEAAPEGPALTFATDSVTGGTKKKITDSQNSACQDCFKQERGESEKRAYAVCQKPNNGGAYKASEWDQYKSDMEFVCGHNPSSAFGDKKQKVVYHSCGGKWSAEWAVRVGTDYKCVDKCCT</sequence>
<feature type="chain" id="PRO_5005189180" description="Secreted protein" evidence="1">
    <location>
        <begin position="19"/>
        <end position="155"/>
    </location>
</feature>
<reference evidence="2" key="1">
    <citation type="submission" date="2014-11" db="EMBL/GenBank/DDBJ databases">
        <authorList>
            <person name="Otto D Thomas"/>
            <person name="Naeem Raeece"/>
        </authorList>
    </citation>
    <scope>NUCLEOTIDE SEQUENCE</scope>
</reference>
<evidence type="ECO:0000313" key="2">
    <source>
        <dbReference type="EMBL" id="CEM19578.1"/>
    </source>
</evidence>
<accession>A0A0G4FWI0</accession>
<gene>
    <name evidence="2" type="ORF">Cvel_19132</name>
</gene>
<organism evidence="2">
    <name type="scientific">Chromera velia CCMP2878</name>
    <dbReference type="NCBI Taxonomy" id="1169474"/>
    <lineage>
        <taxon>Eukaryota</taxon>
        <taxon>Sar</taxon>
        <taxon>Alveolata</taxon>
        <taxon>Colpodellida</taxon>
        <taxon>Chromeraceae</taxon>
        <taxon>Chromera</taxon>
    </lineage>
</organism>
<keyword evidence="1" id="KW-0732">Signal</keyword>
<feature type="signal peptide" evidence="1">
    <location>
        <begin position="1"/>
        <end position="18"/>
    </location>
</feature>
<name>A0A0G4FWI0_9ALVE</name>